<dbReference type="GO" id="GO:0005975">
    <property type="term" value="P:carbohydrate metabolic process"/>
    <property type="evidence" value="ECO:0007669"/>
    <property type="project" value="InterPro"/>
</dbReference>
<sequence length="114" mass="13307">MTRVVGFLFVLVVVLSSSEGVENLTELEWWETTLLYQIYPLSFRDSNGDGHGDLNGIYEKLDHLKEIRVDAVWIQPFYKSPMFDMGYDISDYKYVDPLFGTIDDFKRLQKAIKD</sequence>
<feature type="chain" id="PRO_5040356976" description="Glycosyl hydrolase family 13 catalytic domain-containing protein" evidence="1">
    <location>
        <begin position="21"/>
        <end position="114"/>
    </location>
</feature>
<evidence type="ECO:0000259" key="2">
    <source>
        <dbReference type="Pfam" id="PF00128"/>
    </source>
</evidence>
<dbReference type="Proteomes" id="UP001152759">
    <property type="component" value="Chromosome 3"/>
</dbReference>
<evidence type="ECO:0000256" key="1">
    <source>
        <dbReference type="SAM" id="SignalP"/>
    </source>
</evidence>
<accession>A0A9P0F2H8</accession>
<keyword evidence="1" id="KW-0732">Signal</keyword>
<protein>
    <recommendedName>
        <fullName evidence="2">Glycosyl hydrolase family 13 catalytic domain-containing protein</fullName>
    </recommendedName>
</protein>
<gene>
    <name evidence="3" type="ORF">BEMITA_LOCUS5293</name>
</gene>
<dbReference type="InterPro" id="IPR017853">
    <property type="entry name" value="GH"/>
</dbReference>
<reference evidence="3" key="1">
    <citation type="submission" date="2021-12" db="EMBL/GenBank/DDBJ databases">
        <authorList>
            <person name="King R."/>
        </authorList>
    </citation>
    <scope>NUCLEOTIDE SEQUENCE</scope>
</reference>
<dbReference type="Pfam" id="PF00128">
    <property type="entry name" value="Alpha-amylase"/>
    <property type="match status" value="1"/>
</dbReference>
<dbReference type="EMBL" id="OU963864">
    <property type="protein sequence ID" value="CAH0386136.1"/>
    <property type="molecule type" value="Genomic_DNA"/>
</dbReference>
<keyword evidence="4" id="KW-1185">Reference proteome</keyword>
<dbReference type="InterPro" id="IPR006047">
    <property type="entry name" value="GH13_cat_dom"/>
</dbReference>
<dbReference type="AlphaFoldDB" id="A0A9P0F2H8"/>
<dbReference type="Gene3D" id="3.20.20.80">
    <property type="entry name" value="Glycosidases"/>
    <property type="match status" value="1"/>
</dbReference>
<dbReference type="SUPFAM" id="SSF51445">
    <property type="entry name" value="(Trans)glycosidases"/>
    <property type="match status" value="1"/>
</dbReference>
<name>A0A9P0F2H8_BEMTA</name>
<evidence type="ECO:0000313" key="3">
    <source>
        <dbReference type="EMBL" id="CAH0386136.1"/>
    </source>
</evidence>
<dbReference type="PANTHER" id="PTHR10357">
    <property type="entry name" value="ALPHA-AMYLASE FAMILY MEMBER"/>
    <property type="match status" value="1"/>
</dbReference>
<organism evidence="3 4">
    <name type="scientific">Bemisia tabaci</name>
    <name type="common">Sweetpotato whitefly</name>
    <name type="synonym">Aleurodes tabaci</name>
    <dbReference type="NCBI Taxonomy" id="7038"/>
    <lineage>
        <taxon>Eukaryota</taxon>
        <taxon>Metazoa</taxon>
        <taxon>Ecdysozoa</taxon>
        <taxon>Arthropoda</taxon>
        <taxon>Hexapoda</taxon>
        <taxon>Insecta</taxon>
        <taxon>Pterygota</taxon>
        <taxon>Neoptera</taxon>
        <taxon>Paraneoptera</taxon>
        <taxon>Hemiptera</taxon>
        <taxon>Sternorrhyncha</taxon>
        <taxon>Aleyrodoidea</taxon>
        <taxon>Aleyrodidae</taxon>
        <taxon>Aleyrodinae</taxon>
        <taxon>Bemisia</taxon>
    </lineage>
</organism>
<feature type="domain" description="Glycosyl hydrolase family 13 catalytic" evidence="2">
    <location>
        <begin position="37"/>
        <end position="113"/>
    </location>
</feature>
<evidence type="ECO:0000313" key="4">
    <source>
        <dbReference type="Proteomes" id="UP001152759"/>
    </source>
</evidence>
<feature type="signal peptide" evidence="1">
    <location>
        <begin position="1"/>
        <end position="20"/>
    </location>
</feature>
<proteinExistence type="predicted"/>
<dbReference type="PANTHER" id="PTHR10357:SF179">
    <property type="entry name" value="NEUTRAL AND BASIC AMINO ACID TRANSPORT PROTEIN RBAT"/>
    <property type="match status" value="1"/>
</dbReference>